<dbReference type="Proteomes" id="UP000298663">
    <property type="component" value="Unassembled WGS sequence"/>
</dbReference>
<keyword evidence="3" id="KW-1185">Reference proteome</keyword>
<reference evidence="2 3" key="2">
    <citation type="journal article" date="2019" name="G3 (Bethesda)">
        <title>Hybrid Assembly of the Genome of the Entomopathogenic Nematode Steinernema carpocapsae Identifies the X-Chromosome.</title>
        <authorList>
            <person name="Serra L."/>
            <person name="Macchietto M."/>
            <person name="Macias-Munoz A."/>
            <person name="McGill C.J."/>
            <person name="Rodriguez I.M."/>
            <person name="Rodriguez B."/>
            <person name="Murad R."/>
            <person name="Mortazavi A."/>
        </authorList>
    </citation>
    <scope>NUCLEOTIDE SEQUENCE [LARGE SCALE GENOMIC DNA]</scope>
    <source>
        <strain evidence="2 3">ALL</strain>
    </source>
</reference>
<evidence type="ECO:0000313" key="3">
    <source>
        <dbReference type="Proteomes" id="UP000298663"/>
    </source>
</evidence>
<name>A0A4U5PJH6_STECR</name>
<proteinExistence type="predicted"/>
<organism evidence="2 3">
    <name type="scientific">Steinernema carpocapsae</name>
    <name type="common">Entomopathogenic nematode</name>
    <dbReference type="NCBI Taxonomy" id="34508"/>
    <lineage>
        <taxon>Eukaryota</taxon>
        <taxon>Metazoa</taxon>
        <taxon>Ecdysozoa</taxon>
        <taxon>Nematoda</taxon>
        <taxon>Chromadorea</taxon>
        <taxon>Rhabditida</taxon>
        <taxon>Tylenchina</taxon>
        <taxon>Panagrolaimomorpha</taxon>
        <taxon>Strongyloidoidea</taxon>
        <taxon>Steinernematidae</taxon>
        <taxon>Steinernema</taxon>
    </lineage>
</organism>
<sequence>MKDDMLQILINDHNFLKGQIANKDIEMADLKTQLRITKVTLTKTEEALNDEIKQRQVDLDEVNKEDEKIQQRFDDFQLKNETLKNQLQEAKTKYDALKKELDELKAKIKRLKTLKTM</sequence>
<reference evidence="2 3" key="1">
    <citation type="journal article" date="2015" name="Genome Biol.">
        <title>Comparative genomics of Steinernema reveals deeply conserved gene regulatory networks.</title>
        <authorList>
            <person name="Dillman A.R."/>
            <person name="Macchietto M."/>
            <person name="Porter C.F."/>
            <person name="Rogers A."/>
            <person name="Williams B."/>
            <person name="Antoshechkin I."/>
            <person name="Lee M.M."/>
            <person name="Goodwin Z."/>
            <person name="Lu X."/>
            <person name="Lewis E.E."/>
            <person name="Goodrich-Blair H."/>
            <person name="Stock S.P."/>
            <person name="Adams B.J."/>
            <person name="Sternberg P.W."/>
            <person name="Mortazavi A."/>
        </authorList>
    </citation>
    <scope>NUCLEOTIDE SEQUENCE [LARGE SCALE GENOMIC DNA]</scope>
    <source>
        <strain evidence="2 3">ALL</strain>
    </source>
</reference>
<protein>
    <submittedName>
        <fullName evidence="2">Uncharacterized protein</fullName>
    </submittedName>
</protein>
<dbReference type="EMBL" id="AZBU02000002">
    <property type="protein sequence ID" value="TKR96626.1"/>
    <property type="molecule type" value="Genomic_DNA"/>
</dbReference>
<accession>A0A4U5PJH6</accession>
<evidence type="ECO:0000256" key="1">
    <source>
        <dbReference type="SAM" id="Coils"/>
    </source>
</evidence>
<evidence type="ECO:0000313" key="2">
    <source>
        <dbReference type="EMBL" id="TKR96626.1"/>
    </source>
</evidence>
<gene>
    <name evidence="2" type="ORF">L596_010621</name>
</gene>
<dbReference type="AlphaFoldDB" id="A0A4U5PJH6"/>
<keyword evidence="1" id="KW-0175">Coiled coil</keyword>
<dbReference type="Gene3D" id="1.20.1480.30">
    <property type="entry name" value="Designed four-helix bundle protein"/>
    <property type="match status" value="1"/>
</dbReference>
<comment type="caution">
    <text evidence="2">The sequence shown here is derived from an EMBL/GenBank/DDBJ whole genome shotgun (WGS) entry which is preliminary data.</text>
</comment>
<feature type="coiled-coil region" evidence="1">
    <location>
        <begin position="45"/>
        <end position="114"/>
    </location>
</feature>